<evidence type="ECO:0000256" key="1">
    <source>
        <dbReference type="SAM" id="Phobius"/>
    </source>
</evidence>
<proteinExistence type="predicted"/>
<dbReference type="EMBL" id="MN739966">
    <property type="protein sequence ID" value="QHT80229.1"/>
    <property type="molecule type" value="Genomic_DNA"/>
</dbReference>
<keyword evidence="1" id="KW-1133">Transmembrane helix</keyword>
<evidence type="ECO:0000313" key="2">
    <source>
        <dbReference type="EMBL" id="QHT80229.1"/>
    </source>
</evidence>
<keyword evidence="1" id="KW-0812">Transmembrane</keyword>
<dbReference type="AlphaFoldDB" id="A0A6C0HIA5"/>
<accession>A0A6C0HIA5</accession>
<name>A0A6C0HIA5_9ZZZZ</name>
<reference evidence="2" key="1">
    <citation type="journal article" date="2020" name="Nature">
        <title>Giant virus diversity and host interactions through global metagenomics.</title>
        <authorList>
            <person name="Schulz F."/>
            <person name="Roux S."/>
            <person name="Paez-Espino D."/>
            <person name="Jungbluth S."/>
            <person name="Walsh D.A."/>
            <person name="Denef V.J."/>
            <person name="McMahon K.D."/>
            <person name="Konstantinidis K.T."/>
            <person name="Eloe-Fadrosh E.A."/>
            <person name="Kyrpides N.C."/>
            <person name="Woyke T."/>
        </authorList>
    </citation>
    <scope>NUCLEOTIDE SEQUENCE</scope>
    <source>
        <strain evidence="2">GVMAG-M-3300023184-120</strain>
    </source>
</reference>
<feature type="transmembrane region" description="Helical" evidence="1">
    <location>
        <begin position="37"/>
        <end position="58"/>
    </location>
</feature>
<feature type="transmembrane region" description="Helical" evidence="1">
    <location>
        <begin position="6"/>
        <end position="25"/>
    </location>
</feature>
<keyword evidence="1" id="KW-0472">Membrane</keyword>
<sequence length="89" mass="10078">MEKVLLFAGCVTVLFVLLKILELKFIEKDIKNNLKYAMRDTIMVFSSSLACGFVFLQYQGQLDDFFSVITNNKGISLNKTPVFTGVPDF</sequence>
<protein>
    <submittedName>
        <fullName evidence="2">Uncharacterized protein</fullName>
    </submittedName>
</protein>
<organism evidence="2">
    <name type="scientific">viral metagenome</name>
    <dbReference type="NCBI Taxonomy" id="1070528"/>
    <lineage>
        <taxon>unclassified sequences</taxon>
        <taxon>metagenomes</taxon>
        <taxon>organismal metagenomes</taxon>
    </lineage>
</organism>